<dbReference type="InterPro" id="IPR000055">
    <property type="entry name" value="Restrct_endonuc_typeI_TRD"/>
</dbReference>
<dbReference type="BioCyc" id="FCF748224-HMP:GTSS-3175-MONOMER"/>
<dbReference type="HOGENOM" id="CLU_021095_0_2_9"/>
<evidence type="ECO:0000313" key="5">
    <source>
        <dbReference type="EMBL" id="EFQ07965.1"/>
    </source>
</evidence>
<gene>
    <name evidence="5" type="ORF">HMPREF9436_00516</name>
</gene>
<comment type="caution">
    <text evidence="5">The sequence shown here is derived from an EMBL/GenBank/DDBJ whole genome shotgun (WGS) entry which is preliminary data.</text>
</comment>
<dbReference type="InterPro" id="IPR052021">
    <property type="entry name" value="Type-I_RS_S_subunit"/>
</dbReference>
<accession>E2ZFT3</accession>
<dbReference type="REBASE" id="440881">
    <property type="entry name" value="S.Fcf1255ORF515P"/>
</dbReference>
<dbReference type="AlphaFoldDB" id="E2ZFT3"/>
<dbReference type="PANTHER" id="PTHR30408">
    <property type="entry name" value="TYPE-1 RESTRICTION ENZYME ECOKI SPECIFICITY PROTEIN"/>
    <property type="match status" value="1"/>
</dbReference>
<evidence type="ECO:0000313" key="6">
    <source>
        <dbReference type="Proteomes" id="UP000006028"/>
    </source>
</evidence>
<sequence>MIMQDNEKKPALRFKGFTDPWEQRKLTNLCEKFTDGDWIEAKDQSDSGVRLVQTGNVGVTEYLDKPNNKKWISFETFEQLHCEEVYPGDILISRLPEPAGRACIMPNLGTKMITAVDCTIVRPNAVTSTRFLLQYLSSQAYFDAVNTCLAGGTRQRISRGNLAQFNVPIPSSKIEQEKIGEILEKLDTLITLHQRKYEKLVNIKKSMLDKMFPKNGASVPEIRFKGFTDPWEQRKLSELTSMHARIGWQNLRTSEFLDSGDYMLITGTDFDDGTVNYSTCHFVERERYEQDKNIQIRNGSILITKDGTLGKVAYVQSLSMPATLNAGVFNVEIRNTSIVDERYLFQYLKAPFLMDYVDKKATGGTIKHLNQNILVDFPVVMPKKTEQVSIGNFFQRIDTLITLHQRKLEKLQNIKKSCLEKMFV</sequence>
<dbReference type="SUPFAM" id="SSF116734">
    <property type="entry name" value="DNA methylase specificity domain"/>
    <property type="match status" value="2"/>
</dbReference>
<dbReference type="GO" id="GO:0009307">
    <property type="term" value="P:DNA restriction-modification system"/>
    <property type="evidence" value="ECO:0007669"/>
    <property type="project" value="UniProtKB-KW"/>
</dbReference>
<feature type="domain" description="Type I restriction modification DNA specificity" evidence="4">
    <location>
        <begin position="19"/>
        <end position="200"/>
    </location>
</feature>
<evidence type="ECO:0000259" key="4">
    <source>
        <dbReference type="Pfam" id="PF01420"/>
    </source>
</evidence>
<evidence type="ECO:0000256" key="1">
    <source>
        <dbReference type="ARBA" id="ARBA00010923"/>
    </source>
</evidence>
<comment type="similarity">
    <text evidence="1">Belongs to the type-I restriction system S methylase family.</text>
</comment>
<dbReference type="Gene3D" id="1.10.287.1120">
    <property type="entry name" value="Bipartite methylase S protein"/>
    <property type="match status" value="1"/>
</dbReference>
<dbReference type="InterPro" id="IPR044946">
    <property type="entry name" value="Restrct_endonuc_typeI_TRD_sf"/>
</dbReference>
<dbReference type="EMBL" id="AECU01000034">
    <property type="protein sequence ID" value="EFQ07965.1"/>
    <property type="molecule type" value="Genomic_DNA"/>
</dbReference>
<dbReference type="eggNOG" id="COG0732">
    <property type="taxonomic scope" value="Bacteria"/>
</dbReference>
<dbReference type="Pfam" id="PF01420">
    <property type="entry name" value="Methylase_S"/>
    <property type="match status" value="2"/>
</dbReference>
<dbReference type="STRING" id="748224.HMPREF9436_00516"/>
<feature type="domain" description="Type I restriction modification DNA specificity" evidence="4">
    <location>
        <begin position="230"/>
        <end position="412"/>
    </location>
</feature>
<evidence type="ECO:0000256" key="3">
    <source>
        <dbReference type="ARBA" id="ARBA00023125"/>
    </source>
</evidence>
<dbReference type="GO" id="GO:0003677">
    <property type="term" value="F:DNA binding"/>
    <property type="evidence" value="ECO:0007669"/>
    <property type="project" value="UniProtKB-KW"/>
</dbReference>
<dbReference type="Gene3D" id="3.90.220.20">
    <property type="entry name" value="DNA methylase specificity domains"/>
    <property type="match status" value="2"/>
</dbReference>
<evidence type="ECO:0000256" key="2">
    <source>
        <dbReference type="ARBA" id="ARBA00022747"/>
    </source>
</evidence>
<dbReference type="PANTHER" id="PTHR30408:SF12">
    <property type="entry name" value="TYPE I RESTRICTION ENZYME MJAVIII SPECIFICITY SUBUNIT"/>
    <property type="match status" value="1"/>
</dbReference>
<name>E2ZFT3_9FIRM</name>
<protein>
    <submittedName>
        <fullName evidence="5">Type I restriction modification DNA specificity domain protein</fullName>
    </submittedName>
</protein>
<organism evidence="5 6">
    <name type="scientific">Faecalibacterium cf. prausnitzii KLE1255</name>
    <dbReference type="NCBI Taxonomy" id="748224"/>
    <lineage>
        <taxon>Bacteria</taxon>
        <taxon>Bacillati</taxon>
        <taxon>Bacillota</taxon>
        <taxon>Clostridia</taxon>
        <taxon>Eubacteriales</taxon>
        <taxon>Oscillospiraceae</taxon>
        <taxon>Faecalibacterium</taxon>
    </lineage>
</organism>
<proteinExistence type="inferred from homology"/>
<dbReference type="Proteomes" id="UP000006028">
    <property type="component" value="Unassembled WGS sequence"/>
</dbReference>
<reference evidence="5 6" key="1">
    <citation type="submission" date="2010-08" db="EMBL/GenBank/DDBJ databases">
        <authorList>
            <person name="Weinstock G."/>
            <person name="Sodergren E."/>
            <person name="Clifton S."/>
            <person name="Fulton L."/>
            <person name="Fulton B."/>
            <person name="Courtney L."/>
            <person name="Fronick C."/>
            <person name="Harrison M."/>
            <person name="Strong C."/>
            <person name="Farmer C."/>
            <person name="Delahaunty K."/>
            <person name="Markovic C."/>
            <person name="Hall O."/>
            <person name="Minx P."/>
            <person name="Tomlinson C."/>
            <person name="Mitreva M."/>
            <person name="Hou S."/>
            <person name="Chen J."/>
            <person name="Wollam A."/>
            <person name="Pepin K.H."/>
            <person name="Johnson M."/>
            <person name="Bhonagiri V."/>
            <person name="Zhang X."/>
            <person name="Suruliraj S."/>
            <person name="Warren W."/>
            <person name="Chinwalla A."/>
            <person name="Mardis E.R."/>
            <person name="Wilson R.K."/>
        </authorList>
    </citation>
    <scope>NUCLEOTIDE SEQUENCE [LARGE SCALE GENOMIC DNA]</scope>
    <source>
        <strain evidence="5 6">KLE1255</strain>
    </source>
</reference>
<keyword evidence="2" id="KW-0680">Restriction system</keyword>
<keyword evidence="3" id="KW-0238">DNA-binding</keyword>